<evidence type="ECO:0000259" key="11">
    <source>
        <dbReference type="Pfam" id="PF08544"/>
    </source>
</evidence>
<dbReference type="InterPro" id="IPR020568">
    <property type="entry name" value="Ribosomal_Su5_D2-typ_SF"/>
</dbReference>
<keyword evidence="7 9" id="KW-0067">ATP-binding</keyword>
<proteinExistence type="inferred from homology"/>
<dbReference type="PIRSF" id="PIRSF010376">
    <property type="entry name" value="IspE"/>
    <property type="match status" value="1"/>
</dbReference>
<evidence type="ECO:0000256" key="6">
    <source>
        <dbReference type="ARBA" id="ARBA00022777"/>
    </source>
</evidence>
<dbReference type="SUPFAM" id="SSF54211">
    <property type="entry name" value="Ribosomal protein S5 domain 2-like"/>
    <property type="match status" value="1"/>
</dbReference>
<comment type="pathway">
    <text evidence="9">Isoprenoid biosynthesis; isopentenyl diphosphate biosynthesis via DXP pathway; isopentenyl diphosphate from 1-deoxy-D-xylulose 5-phosphate: step 3/6.</text>
</comment>
<dbReference type="UniPathway" id="UPA00056">
    <property type="reaction ID" value="UER00094"/>
</dbReference>
<dbReference type="EMBL" id="LT629776">
    <property type="protein sequence ID" value="SDS22284.1"/>
    <property type="molecule type" value="Genomic_DNA"/>
</dbReference>
<evidence type="ECO:0000256" key="4">
    <source>
        <dbReference type="ARBA" id="ARBA00022679"/>
    </source>
</evidence>
<evidence type="ECO:0000256" key="8">
    <source>
        <dbReference type="ARBA" id="ARBA00032554"/>
    </source>
</evidence>
<dbReference type="InterPro" id="IPR013750">
    <property type="entry name" value="GHMP_kinase_C_dom"/>
</dbReference>
<dbReference type="HAMAP" id="MF_00061">
    <property type="entry name" value="IspE"/>
    <property type="match status" value="1"/>
</dbReference>
<dbReference type="GO" id="GO:0016114">
    <property type="term" value="P:terpenoid biosynthetic process"/>
    <property type="evidence" value="ECO:0007669"/>
    <property type="project" value="UniProtKB-UniRule"/>
</dbReference>
<dbReference type="Proteomes" id="UP000185663">
    <property type="component" value="Chromosome I"/>
</dbReference>
<dbReference type="AlphaFoldDB" id="A0A1H1QFX6"/>
<feature type="active site" evidence="9">
    <location>
        <position position="11"/>
    </location>
</feature>
<keyword evidence="5 9" id="KW-0547">Nucleotide-binding</keyword>
<sequence length="310" mass="31155">MTRVHVRAPGKVNLSLRVAALQDDGYHPLVTTFQAVSLFEDVEVGDTEPGAGISISVTGPHADVVPTDSSNLAWQAAELVAAAAGVDPDVHIEITKGVPVGGGMAGGSADGAATLVACNALWSAGLSQTDLSDLAARLGSDVPFGLVGNTAVGTGRGHLLTPAMSRADLHWVFAVRDEGLSTGAVYRAYDEHVGGPAHVSPDDDAALLAALRSGDAAAVGAALHNDLQAASLTLAPHLRRTLDLATEAGALGALISGSGPTVAALAGDLRHAHAIAAAWNAAGVADQVHLATGPVHGARIVTHVGPERHP</sequence>
<dbReference type="STRING" id="545619.SAMN04489860_1074"/>
<evidence type="ECO:0000313" key="13">
    <source>
        <dbReference type="Proteomes" id="UP000185663"/>
    </source>
</evidence>
<accession>A0A1H1QFX6</accession>
<name>A0A1H1QFX6_9CELL</name>
<evidence type="ECO:0000256" key="3">
    <source>
        <dbReference type="ARBA" id="ARBA00017473"/>
    </source>
</evidence>
<organism evidence="12 13">
    <name type="scientific">Paraoerskovia marina</name>
    <dbReference type="NCBI Taxonomy" id="545619"/>
    <lineage>
        <taxon>Bacteria</taxon>
        <taxon>Bacillati</taxon>
        <taxon>Actinomycetota</taxon>
        <taxon>Actinomycetes</taxon>
        <taxon>Micrococcales</taxon>
        <taxon>Cellulomonadaceae</taxon>
        <taxon>Paraoerskovia</taxon>
    </lineage>
</organism>
<reference evidence="12 13" key="1">
    <citation type="submission" date="2016-10" db="EMBL/GenBank/DDBJ databases">
        <authorList>
            <person name="de Groot N.N."/>
        </authorList>
    </citation>
    <scope>NUCLEOTIDE SEQUENCE [LARGE SCALE GENOMIC DNA]</scope>
    <source>
        <strain evidence="12 13">DSM 22126</strain>
    </source>
</reference>
<dbReference type="SUPFAM" id="SSF55060">
    <property type="entry name" value="GHMP Kinase, C-terminal domain"/>
    <property type="match status" value="1"/>
</dbReference>
<dbReference type="eggNOG" id="COG1947">
    <property type="taxonomic scope" value="Bacteria"/>
</dbReference>
<feature type="domain" description="GHMP kinase C-terminal" evidence="11">
    <location>
        <begin position="207"/>
        <end position="284"/>
    </location>
</feature>
<keyword evidence="4 9" id="KW-0808">Transferase</keyword>
<dbReference type="InterPro" id="IPR006204">
    <property type="entry name" value="GHMP_kinase_N_dom"/>
</dbReference>
<gene>
    <name evidence="9" type="primary">ispE</name>
    <name evidence="12" type="ORF">SAMN04489860_1074</name>
</gene>
<feature type="domain" description="GHMP kinase N-terminal" evidence="10">
    <location>
        <begin position="71"/>
        <end position="148"/>
    </location>
</feature>
<dbReference type="EC" id="2.7.1.148" evidence="2 9"/>
<dbReference type="InterPro" id="IPR004424">
    <property type="entry name" value="IspE"/>
</dbReference>
<comment type="function">
    <text evidence="9">Catalyzes the phosphorylation of the position 2 hydroxy group of 4-diphosphocytidyl-2C-methyl-D-erythritol.</text>
</comment>
<evidence type="ECO:0000256" key="7">
    <source>
        <dbReference type="ARBA" id="ARBA00022840"/>
    </source>
</evidence>
<dbReference type="Pfam" id="PF00288">
    <property type="entry name" value="GHMP_kinases_N"/>
    <property type="match status" value="1"/>
</dbReference>
<evidence type="ECO:0000313" key="12">
    <source>
        <dbReference type="EMBL" id="SDS22284.1"/>
    </source>
</evidence>
<dbReference type="GO" id="GO:0050515">
    <property type="term" value="F:4-(cytidine 5'-diphospho)-2-C-methyl-D-erythritol kinase activity"/>
    <property type="evidence" value="ECO:0007669"/>
    <property type="project" value="UniProtKB-UniRule"/>
</dbReference>
<dbReference type="OrthoDB" id="3173073at2"/>
<keyword evidence="6 9" id="KW-0418">Kinase</keyword>
<evidence type="ECO:0000259" key="10">
    <source>
        <dbReference type="Pfam" id="PF00288"/>
    </source>
</evidence>
<evidence type="ECO:0000256" key="9">
    <source>
        <dbReference type="HAMAP-Rule" id="MF_00061"/>
    </source>
</evidence>
<keyword evidence="9" id="KW-0414">Isoprene biosynthesis</keyword>
<evidence type="ECO:0000256" key="2">
    <source>
        <dbReference type="ARBA" id="ARBA00012052"/>
    </source>
</evidence>
<feature type="binding site" evidence="9">
    <location>
        <begin position="99"/>
        <end position="109"/>
    </location>
    <ligand>
        <name>ATP</name>
        <dbReference type="ChEBI" id="CHEBI:30616"/>
    </ligand>
</feature>
<dbReference type="Pfam" id="PF08544">
    <property type="entry name" value="GHMP_kinases_C"/>
    <property type="match status" value="1"/>
</dbReference>
<dbReference type="InterPro" id="IPR014721">
    <property type="entry name" value="Ribsml_uS5_D2-typ_fold_subgr"/>
</dbReference>
<protein>
    <recommendedName>
        <fullName evidence="3 9">4-diphosphocytidyl-2-C-methyl-D-erythritol kinase</fullName>
        <shortName evidence="9">CMK</shortName>
        <ecNumber evidence="2 9">2.7.1.148</ecNumber>
    </recommendedName>
    <alternativeName>
        <fullName evidence="8 9">4-(cytidine-5'-diphospho)-2-C-methyl-D-erythritol kinase</fullName>
    </alternativeName>
</protein>
<dbReference type="RefSeq" id="WP_083371855.1">
    <property type="nucleotide sequence ID" value="NZ_LT629776.1"/>
</dbReference>
<dbReference type="NCBIfam" id="TIGR00154">
    <property type="entry name" value="ispE"/>
    <property type="match status" value="1"/>
</dbReference>
<dbReference type="Gene3D" id="3.30.230.10">
    <property type="match status" value="1"/>
</dbReference>
<dbReference type="InterPro" id="IPR036554">
    <property type="entry name" value="GHMP_kinase_C_sf"/>
</dbReference>
<evidence type="ECO:0000256" key="5">
    <source>
        <dbReference type="ARBA" id="ARBA00022741"/>
    </source>
</evidence>
<dbReference type="PANTHER" id="PTHR43527:SF2">
    <property type="entry name" value="4-DIPHOSPHOCYTIDYL-2-C-METHYL-D-ERYTHRITOL KINASE, CHLOROPLASTIC"/>
    <property type="match status" value="1"/>
</dbReference>
<dbReference type="GO" id="GO:0005524">
    <property type="term" value="F:ATP binding"/>
    <property type="evidence" value="ECO:0007669"/>
    <property type="project" value="UniProtKB-UniRule"/>
</dbReference>
<dbReference type="PANTHER" id="PTHR43527">
    <property type="entry name" value="4-DIPHOSPHOCYTIDYL-2-C-METHYL-D-ERYTHRITOL KINASE, CHLOROPLASTIC"/>
    <property type="match status" value="1"/>
</dbReference>
<comment type="catalytic activity">
    <reaction evidence="9">
        <text>4-CDP-2-C-methyl-D-erythritol + ATP = 4-CDP-2-C-methyl-D-erythritol 2-phosphate + ADP + H(+)</text>
        <dbReference type="Rhea" id="RHEA:18437"/>
        <dbReference type="ChEBI" id="CHEBI:15378"/>
        <dbReference type="ChEBI" id="CHEBI:30616"/>
        <dbReference type="ChEBI" id="CHEBI:57823"/>
        <dbReference type="ChEBI" id="CHEBI:57919"/>
        <dbReference type="ChEBI" id="CHEBI:456216"/>
        <dbReference type="EC" id="2.7.1.148"/>
    </reaction>
</comment>
<comment type="similarity">
    <text evidence="1 9">Belongs to the GHMP kinase family. IspE subfamily.</text>
</comment>
<dbReference type="NCBIfam" id="NF002870">
    <property type="entry name" value="PRK03188.1"/>
    <property type="match status" value="1"/>
</dbReference>
<dbReference type="GO" id="GO:0019288">
    <property type="term" value="P:isopentenyl diphosphate biosynthetic process, methylerythritol 4-phosphate pathway"/>
    <property type="evidence" value="ECO:0007669"/>
    <property type="project" value="UniProtKB-UniRule"/>
</dbReference>
<keyword evidence="13" id="KW-1185">Reference proteome</keyword>
<feature type="active site" evidence="9">
    <location>
        <position position="141"/>
    </location>
</feature>
<evidence type="ECO:0000256" key="1">
    <source>
        <dbReference type="ARBA" id="ARBA00009684"/>
    </source>
</evidence>
<dbReference type="Gene3D" id="3.30.70.890">
    <property type="entry name" value="GHMP kinase, C-terminal domain"/>
    <property type="match status" value="1"/>
</dbReference>